<evidence type="ECO:0000256" key="1">
    <source>
        <dbReference type="SAM" id="MobiDB-lite"/>
    </source>
</evidence>
<evidence type="ECO:0000313" key="3">
    <source>
        <dbReference type="Proteomes" id="UP000828390"/>
    </source>
</evidence>
<protein>
    <submittedName>
        <fullName evidence="2">Uncharacterized protein</fullName>
    </submittedName>
</protein>
<gene>
    <name evidence="2" type="ORF">DPMN_003022</name>
</gene>
<comment type="caution">
    <text evidence="2">The sequence shown here is derived from an EMBL/GenBank/DDBJ whole genome shotgun (WGS) entry which is preliminary data.</text>
</comment>
<dbReference type="EMBL" id="JAIWYP010000001">
    <property type="protein sequence ID" value="KAH3879121.1"/>
    <property type="molecule type" value="Genomic_DNA"/>
</dbReference>
<reference evidence="2" key="1">
    <citation type="journal article" date="2019" name="bioRxiv">
        <title>The Genome of the Zebra Mussel, Dreissena polymorpha: A Resource for Invasive Species Research.</title>
        <authorList>
            <person name="McCartney M.A."/>
            <person name="Auch B."/>
            <person name="Kono T."/>
            <person name="Mallez S."/>
            <person name="Zhang Y."/>
            <person name="Obille A."/>
            <person name="Becker A."/>
            <person name="Abrahante J.E."/>
            <person name="Garbe J."/>
            <person name="Badalamenti J.P."/>
            <person name="Herman A."/>
            <person name="Mangelson H."/>
            <person name="Liachko I."/>
            <person name="Sullivan S."/>
            <person name="Sone E.D."/>
            <person name="Koren S."/>
            <person name="Silverstein K.A.T."/>
            <person name="Beckman K.B."/>
            <person name="Gohl D.M."/>
        </authorList>
    </citation>
    <scope>NUCLEOTIDE SEQUENCE</scope>
    <source>
        <strain evidence="2">Duluth1</strain>
        <tissue evidence="2">Whole animal</tissue>
    </source>
</reference>
<feature type="region of interest" description="Disordered" evidence="1">
    <location>
        <begin position="191"/>
        <end position="210"/>
    </location>
</feature>
<organism evidence="2 3">
    <name type="scientific">Dreissena polymorpha</name>
    <name type="common">Zebra mussel</name>
    <name type="synonym">Mytilus polymorpha</name>
    <dbReference type="NCBI Taxonomy" id="45954"/>
    <lineage>
        <taxon>Eukaryota</taxon>
        <taxon>Metazoa</taxon>
        <taxon>Spiralia</taxon>
        <taxon>Lophotrochozoa</taxon>
        <taxon>Mollusca</taxon>
        <taxon>Bivalvia</taxon>
        <taxon>Autobranchia</taxon>
        <taxon>Heteroconchia</taxon>
        <taxon>Euheterodonta</taxon>
        <taxon>Imparidentia</taxon>
        <taxon>Neoheterodontei</taxon>
        <taxon>Myida</taxon>
        <taxon>Dreissenoidea</taxon>
        <taxon>Dreissenidae</taxon>
        <taxon>Dreissena</taxon>
    </lineage>
</organism>
<proteinExistence type="predicted"/>
<keyword evidence="3" id="KW-1185">Reference proteome</keyword>
<sequence length="210" mass="21672">MACTLPLTLSLGIDPCLSIHPSSLYLKIALKSTLTNRAIVSSMDSSHISPVVTILTPPVAASKLGAQRQSATQPVAAVVTVWTPVKTRSSEINTPTQPVAASKLGAQRQSATQPVAAVVTATQPVAASKLRAQRQSATQPVAAVVTIDILYIPHGQATQPVAAVVTILTPPVAAVVTRQSATQQVAASKLRAQRQSATQPVAASKLGAQR</sequence>
<dbReference type="AlphaFoldDB" id="A0A9D4RRS2"/>
<reference evidence="2" key="2">
    <citation type="submission" date="2020-11" db="EMBL/GenBank/DDBJ databases">
        <authorList>
            <person name="McCartney M.A."/>
            <person name="Auch B."/>
            <person name="Kono T."/>
            <person name="Mallez S."/>
            <person name="Becker A."/>
            <person name="Gohl D.M."/>
            <person name="Silverstein K.A.T."/>
            <person name="Koren S."/>
            <person name="Bechman K.B."/>
            <person name="Herman A."/>
            <person name="Abrahante J.E."/>
            <person name="Garbe J."/>
        </authorList>
    </citation>
    <scope>NUCLEOTIDE SEQUENCE</scope>
    <source>
        <strain evidence="2">Duluth1</strain>
        <tissue evidence="2">Whole animal</tissue>
    </source>
</reference>
<dbReference type="Proteomes" id="UP000828390">
    <property type="component" value="Unassembled WGS sequence"/>
</dbReference>
<evidence type="ECO:0000313" key="2">
    <source>
        <dbReference type="EMBL" id="KAH3879121.1"/>
    </source>
</evidence>
<accession>A0A9D4RRS2</accession>
<name>A0A9D4RRS2_DREPO</name>